<proteinExistence type="predicted"/>
<dbReference type="InterPro" id="IPR021598">
    <property type="entry name" value="DUF3221"/>
</dbReference>
<dbReference type="Proteomes" id="UP000468638">
    <property type="component" value="Unassembled WGS sequence"/>
</dbReference>
<evidence type="ECO:0000313" key="1">
    <source>
        <dbReference type="EMBL" id="MYL35072.1"/>
    </source>
</evidence>
<dbReference type="EMBL" id="WMEQ01000014">
    <property type="protein sequence ID" value="MYL35072.1"/>
    <property type="molecule type" value="Genomic_DNA"/>
</dbReference>
<comment type="caution">
    <text evidence="1">The sequence shown here is derived from an EMBL/GenBank/DDBJ whole genome shotgun (WGS) entry which is preliminary data.</text>
</comment>
<name>A0A6I5A2Q8_9BACI</name>
<gene>
    <name evidence="1" type="ORF">GLW05_15930</name>
</gene>
<dbReference type="InterPro" id="IPR012340">
    <property type="entry name" value="NA-bd_OB-fold"/>
</dbReference>
<reference evidence="1 2" key="1">
    <citation type="submission" date="2019-11" db="EMBL/GenBank/DDBJ databases">
        <title>Genome sequences of 17 halophilic strains isolated from different environments.</title>
        <authorList>
            <person name="Furrow R.E."/>
        </authorList>
    </citation>
    <scope>NUCLEOTIDE SEQUENCE [LARGE SCALE GENOMIC DNA]</scope>
    <source>
        <strain evidence="1 2">22514_16_FS</strain>
    </source>
</reference>
<dbReference type="OrthoDB" id="2625519at2"/>
<sequence length="108" mass="12461">MFFSILVVAGCSKEYTSEPTIVGYIVETTPDEQEILVVNQISKEQAMDFELEQYIGKGIDAYYINVDKVWDFTFDYEVGQKVRIWVDGLVDDSFPMQVELGKIEMIEE</sequence>
<evidence type="ECO:0000313" key="2">
    <source>
        <dbReference type="Proteomes" id="UP000468638"/>
    </source>
</evidence>
<dbReference type="AlphaFoldDB" id="A0A6I5A2Q8"/>
<protein>
    <submittedName>
        <fullName evidence="1">DUF3221 domain-containing protein</fullName>
    </submittedName>
</protein>
<dbReference type="Gene3D" id="2.40.50.140">
    <property type="entry name" value="Nucleic acid-binding proteins"/>
    <property type="match status" value="1"/>
</dbReference>
<organism evidence="1 2">
    <name type="scientific">Pontibacillus yanchengensis</name>
    <dbReference type="NCBI Taxonomy" id="462910"/>
    <lineage>
        <taxon>Bacteria</taxon>
        <taxon>Bacillati</taxon>
        <taxon>Bacillota</taxon>
        <taxon>Bacilli</taxon>
        <taxon>Bacillales</taxon>
        <taxon>Bacillaceae</taxon>
        <taxon>Pontibacillus</taxon>
    </lineage>
</organism>
<accession>A0A6I5A2Q8</accession>
<dbReference type="Pfam" id="PF11518">
    <property type="entry name" value="DUF3221"/>
    <property type="match status" value="1"/>
</dbReference>
<dbReference type="RefSeq" id="WP_160847316.1">
    <property type="nucleotide sequence ID" value="NZ_WMEQ01000014.1"/>
</dbReference>